<dbReference type="OrthoDB" id="679083at2759"/>
<evidence type="ECO:0000313" key="1">
    <source>
        <dbReference type="EMBL" id="KAF8654854.1"/>
    </source>
</evidence>
<evidence type="ECO:0008006" key="3">
    <source>
        <dbReference type="Google" id="ProtNLM"/>
    </source>
</evidence>
<dbReference type="PANTHER" id="PTHR32133:SF386">
    <property type="entry name" value="F-BOX DOMAIN-CONTAINING PROTEIN"/>
    <property type="match status" value="1"/>
</dbReference>
<dbReference type="AlphaFoldDB" id="A0A835ACM3"/>
<dbReference type="PANTHER" id="PTHR32133">
    <property type="entry name" value="OS07G0120400 PROTEIN"/>
    <property type="match status" value="1"/>
</dbReference>
<dbReference type="SUPFAM" id="SSF69304">
    <property type="entry name" value="Tricorn protease N-terminal domain"/>
    <property type="match status" value="1"/>
</dbReference>
<name>A0A835ACM3_9POAL</name>
<dbReference type="EMBL" id="JACEFO010002605">
    <property type="protein sequence ID" value="KAF8654854.1"/>
    <property type="molecule type" value="Genomic_DNA"/>
</dbReference>
<reference evidence="1" key="1">
    <citation type="submission" date="2020-07" db="EMBL/GenBank/DDBJ databases">
        <title>Genome sequence and genetic diversity analysis of an under-domesticated orphan crop, white fonio (Digitaria exilis).</title>
        <authorList>
            <person name="Bennetzen J.L."/>
            <person name="Chen S."/>
            <person name="Ma X."/>
            <person name="Wang X."/>
            <person name="Yssel A.E.J."/>
            <person name="Chaluvadi S.R."/>
            <person name="Johnson M."/>
            <person name="Gangashetty P."/>
            <person name="Hamidou F."/>
            <person name="Sanogo M.D."/>
            <person name="Zwaenepoel A."/>
            <person name="Wallace J."/>
            <person name="Van De Peer Y."/>
            <person name="Van Deynze A."/>
        </authorList>
    </citation>
    <scope>NUCLEOTIDE SEQUENCE</scope>
    <source>
        <tissue evidence="1">Leaves</tissue>
    </source>
</reference>
<sequence length="251" mass="27950">MLAVWNPVAGEQRILPDLLPFETPWSNLNAAVLCAGGGGCDHIDCHRNGPFRVVFMITNREKMASYIYLSETNAWTESISPFLGKFCRSSRGAFVEKNSLYFVLETTPRILCYNLSTLELTMIDSPPMMNDRAWLMRNDRLALMTGSNINSQLYLWARNVDPDGHIRWALSKTIKLGMLKANYCSMLTLDVVGFVDGGGFIFVGTDRGAFATNLKSGCLERLADFIFKFSAALGMATIDEDPRGVEPNPLL</sequence>
<accession>A0A835ACM3</accession>
<organism evidence="1 2">
    <name type="scientific">Digitaria exilis</name>
    <dbReference type="NCBI Taxonomy" id="1010633"/>
    <lineage>
        <taxon>Eukaryota</taxon>
        <taxon>Viridiplantae</taxon>
        <taxon>Streptophyta</taxon>
        <taxon>Embryophyta</taxon>
        <taxon>Tracheophyta</taxon>
        <taxon>Spermatophyta</taxon>
        <taxon>Magnoliopsida</taxon>
        <taxon>Liliopsida</taxon>
        <taxon>Poales</taxon>
        <taxon>Poaceae</taxon>
        <taxon>PACMAD clade</taxon>
        <taxon>Panicoideae</taxon>
        <taxon>Panicodae</taxon>
        <taxon>Paniceae</taxon>
        <taxon>Anthephorinae</taxon>
        <taxon>Digitaria</taxon>
    </lineage>
</organism>
<evidence type="ECO:0000313" key="2">
    <source>
        <dbReference type="Proteomes" id="UP000636709"/>
    </source>
</evidence>
<protein>
    <recommendedName>
        <fullName evidence="3">F-box associated domain-containing protein</fullName>
    </recommendedName>
</protein>
<gene>
    <name evidence="1" type="ORF">HU200_061433</name>
</gene>
<proteinExistence type="predicted"/>
<dbReference type="Proteomes" id="UP000636709">
    <property type="component" value="Unassembled WGS sequence"/>
</dbReference>
<keyword evidence="2" id="KW-1185">Reference proteome</keyword>
<comment type="caution">
    <text evidence="1">The sequence shown here is derived from an EMBL/GenBank/DDBJ whole genome shotgun (WGS) entry which is preliminary data.</text>
</comment>